<dbReference type="CDD" id="cd00054">
    <property type="entry name" value="EGF_CA"/>
    <property type="match status" value="1"/>
</dbReference>
<dbReference type="PANTHER" id="PTHR17178:SF0">
    <property type="entry name" value="SERGLYCIN"/>
    <property type="match status" value="1"/>
</dbReference>
<feature type="compositionally biased region" description="Pro residues" evidence="2">
    <location>
        <begin position="192"/>
        <end position="203"/>
    </location>
</feature>
<feature type="compositionally biased region" description="Polar residues" evidence="2">
    <location>
        <begin position="332"/>
        <end position="341"/>
    </location>
</feature>
<evidence type="ECO:0000313" key="5">
    <source>
        <dbReference type="EMBL" id="TVY89028.1"/>
    </source>
</evidence>
<feature type="compositionally biased region" description="Pro residues" evidence="2">
    <location>
        <begin position="108"/>
        <end position="124"/>
    </location>
</feature>
<dbReference type="InterPro" id="IPR000742">
    <property type="entry name" value="EGF"/>
</dbReference>
<feature type="compositionally biased region" description="Low complexity" evidence="2">
    <location>
        <begin position="789"/>
        <end position="807"/>
    </location>
</feature>
<sequence length="906" mass="96341">MSDQPWQPPSTTPRRGGGSVKRARQRMEAGLPPERPPPPPQQQRAFVPSRAAPEPSTNRSRPQMPPALATSKGGQGPIGVAISRPTQVPQWPLAGTIEGPDVRNQQYQPPPGRSIPPQRPPRPSHVPSMLDASRLQEHTPSFQYQPHNSPPERSQGRGLRAEEDTDSPILESPMTQSSRPSTVSSVGTIPDFPIPMPPPPPATPKRSGLGPPPTSRRGASSYYSQASFVSPIPEESPRTHASHGSYASSAAIPSSWGSDSPGYPYDEDDDDTTERGFGHDVIEERGESRESNVDDNEDRGLIRSASLGKRAKPSMITTKSSEKTEQYRASLVPQQNQQAAQPSELERMGVRDSGVRGALAPLQTKDTQRETRWPMVGSSDSPLASGTGFIEASSSEESVPTVVRDVTTDRAMGTGASDERRASQMLGAYNAASSLQPSAPNPARIPSPGFSRLSAIRRPPRLDIDAVRDAEARGSLTSLPDLIRRATRLAAMMERGKRPGSRLNDLNDFPMTDDAKDRDLHSSGNEKRRSGLSGMLAAFPPPGVATPRDGTPRPVSSWPSPYPGSDGYLDSNGQAREKKRRRCCGLPGWGFFLVVLILLIIIAAAVVIPLEFLVIHKPKASSAALTPVQKCEANSTTACQNGGSSWDDDGSCACLCTNGFTGSTCSIAGSAGCVTTTLSGSDLHNVTVGDSLSRLISGAQTNFSIPLSANTILARFNSASLSCSSENALVTFDGQSQRTNQANDAVTPTTTSGSATASSQNKARDNHKHGRRSSPPSPSTSNGIIYDGSSTASSDTGSATSATASASPTATFTITEEVLDFARVVVLYVLQQEQLENAESAQTALQRFFMESDTFTTNAAMNVSLGNGNTVNLLGFTVNVGNGTVGTKNGSRRRRDVGRSANLWIS</sequence>
<proteinExistence type="predicted"/>
<name>A0A559M7U1_9HELO</name>
<keyword evidence="3" id="KW-1133">Transmembrane helix</keyword>
<keyword evidence="3" id="KW-0472">Membrane</keyword>
<dbReference type="PROSITE" id="PS01186">
    <property type="entry name" value="EGF_2"/>
    <property type="match status" value="1"/>
</dbReference>
<evidence type="ECO:0000259" key="4">
    <source>
        <dbReference type="PROSITE" id="PS50026"/>
    </source>
</evidence>
<comment type="caution">
    <text evidence="5">The sequence shown here is derived from an EMBL/GenBank/DDBJ whole genome shotgun (WGS) entry which is preliminary data.</text>
</comment>
<feature type="disulfide bond" evidence="1">
    <location>
        <begin position="656"/>
        <end position="665"/>
    </location>
</feature>
<evidence type="ECO:0000256" key="3">
    <source>
        <dbReference type="SAM" id="Phobius"/>
    </source>
</evidence>
<keyword evidence="1" id="KW-1015">Disulfide bond</keyword>
<feature type="domain" description="EGF-like" evidence="4">
    <location>
        <begin position="627"/>
        <end position="666"/>
    </location>
</feature>
<feature type="compositionally biased region" description="Basic and acidic residues" evidence="2">
    <location>
        <begin position="344"/>
        <end position="354"/>
    </location>
</feature>
<organism evidence="5 6">
    <name type="scientific">Lachnellula willkommii</name>
    <dbReference type="NCBI Taxonomy" id="215461"/>
    <lineage>
        <taxon>Eukaryota</taxon>
        <taxon>Fungi</taxon>
        <taxon>Dikarya</taxon>
        <taxon>Ascomycota</taxon>
        <taxon>Pezizomycotina</taxon>
        <taxon>Leotiomycetes</taxon>
        <taxon>Helotiales</taxon>
        <taxon>Lachnaceae</taxon>
        <taxon>Lachnellula</taxon>
    </lineage>
</organism>
<evidence type="ECO:0000256" key="2">
    <source>
        <dbReference type="SAM" id="MobiDB-lite"/>
    </source>
</evidence>
<protein>
    <recommendedName>
        <fullName evidence="4">EGF-like domain-containing protein</fullName>
    </recommendedName>
</protein>
<feature type="compositionally biased region" description="Polar residues" evidence="2">
    <location>
        <begin position="173"/>
        <end position="187"/>
    </location>
</feature>
<feature type="region of interest" description="Disordered" evidence="2">
    <location>
        <begin position="886"/>
        <end position="906"/>
    </location>
</feature>
<feature type="compositionally biased region" description="Polar residues" evidence="2">
    <location>
        <begin position="217"/>
        <end position="228"/>
    </location>
</feature>
<feature type="compositionally biased region" description="Polar residues" evidence="2">
    <location>
        <begin position="138"/>
        <end position="147"/>
    </location>
</feature>
<feature type="compositionally biased region" description="Basic and acidic residues" evidence="2">
    <location>
        <begin position="273"/>
        <end position="292"/>
    </location>
</feature>
<evidence type="ECO:0000313" key="6">
    <source>
        <dbReference type="Proteomes" id="UP000315522"/>
    </source>
</evidence>
<dbReference type="PROSITE" id="PS50026">
    <property type="entry name" value="EGF_3"/>
    <property type="match status" value="1"/>
</dbReference>
<dbReference type="PROSITE" id="PS00022">
    <property type="entry name" value="EGF_1"/>
    <property type="match status" value="1"/>
</dbReference>
<feature type="region of interest" description="Disordered" evidence="2">
    <location>
        <begin position="1"/>
        <end position="401"/>
    </location>
</feature>
<comment type="caution">
    <text evidence="1">Lacks conserved residue(s) required for the propagation of feature annotation.</text>
</comment>
<evidence type="ECO:0000256" key="1">
    <source>
        <dbReference type="PROSITE-ProRule" id="PRU00076"/>
    </source>
</evidence>
<feature type="compositionally biased region" description="Pro residues" evidence="2">
    <location>
        <begin position="1"/>
        <end position="11"/>
    </location>
</feature>
<keyword evidence="6" id="KW-1185">Reference proteome</keyword>
<dbReference type="EMBL" id="QGML01001446">
    <property type="protein sequence ID" value="TVY89028.1"/>
    <property type="molecule type" value="Genomic_DNA"/>
</dbReference>
<dbReference type="Gene3D" id="2.10.25.10">
    <property type="entry name" value="Laminin"/>
    <property type="match status" value="1"/>
</dbReference>
<feature type="compositionally biased region" description="Low complexity" evidence="2">
    <location>
        <begin position="749"/>
        <end position="759"/>
    </location>
</feature>
<feature type="compositionally biased region" description="Basic and acidic residues" evidence="2">
    <location>
        <begin position="513"/>
        <end position="529"/>
    </location>
</feature>
<feature type="compositionally biased region" description="Polar residues" evidence="2">
    <location>
        <begin position="734"/>
        <end position="748"/>
    </location>
</feature>
<gene>
    <name evidence="5" type="ORF">LAWI1_G007623</name>
</gene>
<accession>A0A559M7U1</accession>
<dbReference type="PANTHER" id="PTHR17178">
    <property type="entry name" value="SECRETORY GRANULE PROTEOGLYCAN CORE PROTEIN"/>
    <property type="match status" value="1"/>
</dbReference>
<reference evidence="5 6" key="1">
    <citation type="submission" date="2018-05" db="EMBL/GenBank/DDBJ databases">
        <title>Genome sequencing and assembly of the regulated plant pathogen Lachnellula willkommii and related sister species for the development of diagnostic species identification markers.</title>
        <authorList>
            <person name="Giroux E."/>
            <person name="Bilodeau G."/>
        </authorList>
    </citation>
    <scope>NUCLEOTIDE SEQUENCE [LARGE SCALE GENOMIC DNA]</scope>
    <source>
        <strain evidence="5 6">CBS 172.35</strain>
    </source>
</reference>
<keyword evidence="3" id="KW-0812">Transmembrane</keyword>
<dbReference type="Proteomes" id="UP000315522">
    <property type="component" value="Unassembled WGS sequence"/>
</dbReference>
<keyword evidence="1" id="KW-0245">EGF-like domain</keyword>
<feature type="compositionally biased region" description="Low complexity" evidence="2">
    <location>
        <begin position="242"/>
        <end position="251"/>
    </location>
</feature>
<dbReference type="AlphaFoldDB" id="A0A559M7U1"/>
<feature type="transmembrane region" description="Helical" evidence="3">
    <location>
        <begin position="589"/>
        <end position="615"/>
    </location>
</feature>
<feature type="region of interest" description="Disordered" evidence="2">
    <location>
        <begin position="493"/>
        <end position="573"/>
    </location>
</feature>
<feature type="region of interest" description="Disordered" evidence="2">
    <location>
        <begin position="734"/>
        <end position="807"/>
    </location>
</feature>